<reference evidence="1 2" key="1">
    <citation type="submission" date="2015-02" db="EMBL/GenBank/DDBJ databases">
        <title>Genome Sequencing of Rickettsiales.</title>
        <authorList>
            <person name="Daugherty S.C."/>
            <person name="Su Q."/>
            <person name="Abolude K."/>
            <person name="Beier-Sexton M."/>
            <person name="Carlyon J.A."/>
            <person name="Carter R."/>
            <person name="Day N.P."/>
            <person name="Dumler S.J."/>
            <person name="Dyachenko V."/>
            <person name="Godinez A."/>
            <person name="Kurtti T.J."/>
            <person name="Lichay M."/>
            <person name="Mullins K.E."/>
            <person name="Ott S."/>
            <person name="Pappas-Brown V."/>
            <person name="Paris D.H."/>
            <person name="Patel P."/>
            <person name="Richards A.L."/>
            <person name="Sadzewicz L."/>
            <person name="Sears K."/>
            <person name="Seidman D."/>
            <person name="Sengamalay N."/>
            <person name="Stenos J."/>
            <person name="Tallon L.J."/>
            <person name="Vincent G."/>
            <person name="Fraser C.M."/>
            <person name="Munderloh U."/>
            <person name="Dunning-Hotopp J.C."/>
        </authorList>
    </citation>
    <scope>NUCLEOTIDE SEQUENCE [LARGE SCALE GENOMIC DNA]</scope>
    <source>
        <strain evidence="1 2">RML An4</strain>
    </source>
</reference>
<dbReference type="AlphaFoldDB" id="A0A0F3QA58"/>
<dbReference type="PATRIC" id="fig|1359193.3.peg.403"/>
<evidence type="ECO:0000313" key="1">
    <source>
        <dbReference type="EMBL" id="KJV89443.1"/>
    </source>
</evidence>
<accession>A0A0F3QA58</accession>
<comment type="caution">
    <text evidence="1">The sequence shown here is derived from an EMBL/GenBank/DDBJ whole genome shotgun (WGS) entry which is preliminary data.</text>
</comment>
<dbReference type="EMBL" id="LAOI01000001">
    <property type="protein sequence ID" value="KJV89443.1"/>
    <property type="molecule type" value="Genomic_DNA"/>
</dbReference>
<gene>
    <name evidence="1" type="ORF">RBEAN4_0421</name>
</gene>
<protein>
    <submittedName>
        <fullName evidence="1">Uncharacterized protein</fullName>
    </submittedName>
</protein>
<proteinExistence type="predicted"/>
<keyword evidence="2" id="KW-1185">Reference proteome</keyword>
<sequence length="37" mass="4295">MCVNFIEQNFPSKGEQNDLLNTTNFKNSILDSQNDFK</sequence>
<name>A0A0F3QA58_RICBE</name>
<organism evidence="1 2">
    <name type="scientific">Rickettsia bellii str. RML An4</name>
    <dbReference type="NCBI Taxonomy" id="1359193"/>
    <lineage>
        <taxon>Bacteria</taxon>
        <taxon>Pseudomonadati</taxon>
        <taxon>Pseudomonadota</taxon>
        <taxon>Alphaproteobacteria</taxon>
        <taxon>Rickettsiales</taxon>
        <taxon>Rickettsiaceae</taxon>
        <taxon>Rickettsieae</taxon>
        <taxon>Rickettsia</taxon>
        <taxon>belli group</taxon>
    </lineage>
</organism>
<dbReference type="Proteomes" id="UP000033661">
    <property type="component" value="Unassembled WGS sequence"/>
</dbReference>
<evidence type="ECO:0000313" key="2">
    <source>
        <dbReference type="Proteomes" id="UP000033661"/>
    </source>
</evidence>